<dbReference type="AlphaFoldDB" id="A0A0W0TP85"/>
<sequence length="127" mass="13949">MHPLVECTGYLASILVFATFCTRDILTLRLLAVGSNAAFITYAATSHLMPILALHALLLPLNLYRICELRQARKGANPKEKHPYAPKPTRSLHEVQGAYHGLRPAPLHTGQTAPVVRKAKSSQRALC</sequence>
<reference evidence="2 3" key="1">
    <citation type="submission" date="2015-11" db="EMBL/GenBank/DDBJ databases">
        <title>Genomic analysis of 38 Legionella species identifies large and diverse effector repertoires.</title>
        <authorList>
            <person name="Burstein D."/>
            <person name="Amaro F."/>
            <person name="Zusman T."/>
            <person name="Lifshitz Z."/>
            <person name="Cohen O."/>
            <person name="Gilbert J.A."/>
            <person name="Pupko T."/>
            <person name="Shuman H.A."/>
            <person name="Segal G."/>
        </authorList>
    </citation>
    <scope>NUCLEOTIDE SEQUENCE [LARGE SCALE GENOMIC DNA]</scope>
    <source>
        <strain evidence="2 3">ATCC 49504</strain>
    </source>
</reference>
<dbReference type="EMBL" id="LNYC01000070">
    <property type="protein sequence ID" value="KTC97410.1"/>
    <property type="molecule type" value="Genomic_DNA"/>
</dbReference>
<keyword evidence="3" id="KW-1185">Reference proteome</keyword>
<proteinExistence type="predicted"/>
<dbReference type="RefSeq" id="WP_065230371.1">
    <property type="nucleotide sequence ID" value="NZ_CAAAHN010000017.1"/>
</dbReference>
<evidence type="ECO:0000313" key="3">
    <source>
        <dbReference type="Proteomes" id="UP000054785"/>
    </source>
</evidence>
<feature type="transmembrane region" description="Helical" evidence="1">
    <location>
        <begin position="39"/>
        <end position="64"/>
    </location>
</feature>
<evidence type="ECO:0000256" key="1">
    <source>
        <dbReference type="SAM" id="Phobius"/>
    </source>
</evidence>
<comment type="caution">
    <text evidence="2">The sequence shown here is derived from an EMBL/GenBank/DDBJ whole genome shotgun (WGS) entry which is preliminary data.</text>
</comment>
<accession>A0A0W0TP85</accession>
<name>A0A0W0TP85_9GAMM</name>
<keyword evidence="1" id="KW-0472">Membrane</keyword>
<dbReference type="STRING" id="45065.Lgee_1731"/>
<organism evidence="2 3">
    <name type="scientific">Legionella geestiana</name>
    <dbReference type="NCBI Taxonomy" id="45065"/>
    <lineage>
        <taxon>Bacteria</taxon>
        <taxon>Pseudomonadati</taxon>
        <taxon>Pseudomonadota</taxon>
        <taxon>Gammaproteobacteria</taxon>
        <taxon>Legionellales</taxon>
        <taxon>Legionellaceae</taxon>
        <taxon>Legionella</taxon>
    </lineage>
</organism>
<keyword evidence="1" id="KW-0812">Transmembrane</keyword>
<dbReference type="Proteomes" id="UP000054785">
    <property type="component" value="Unassembled WGS sequence"/>
</dbReference>
<gene>
    <name evidence="2" type="ORF">Lgee_1731</name>
</gene>
<dbReference type="PATRIC" id="fig|45065.4.peg.1881"/>
<evidence type="ECO:0000313" key="2">
    <source>
        <dbReference type="EMBL" id="KTC97410.1"/>
    </source>
</evidence>
<keyword evidence="1" id="KW-1133">Transmembrane helix</keyword>
<protein>
    <submittedName>
        <fullName evidence="2">Uncharacterized protein</fullName>
    </submittedName>
</protein>